<evidence type="ECO:0000256" key="2">
    <source>
        <dbReference type="SAM" id="Phobius"/>
    </source>
</evidence>
<dbReference type="Gene3D" id="3.30.70.60">
    <property type="match status" value="1"/>
</dbReference>
<evidence type="ECO:0000313" key="3">
    <source>
        <dbReference type="EMBL" id="RUL55124.1"/>
    </source>
</evidence>
<sequence>MKLFSGSKNSSLILLVALVAALLFALYYYVVLPKKDEASLTQTSISSLQTEITTLQDQINNLQSEQVIESNTFALRKKLPQSREIDQLLLNIEEIEYISGTRVLNINFNNYDSLVSETLPEEEATEETTEQPAPAPEENANTEETPETEEIPMTSIDRASIPNDLKLITFTIDVEAPNARNLQKFIEEVENLERIMHIDTISFALPGEESVILDEEEVVSVSLQVTTFYYEGE</sequence>
<name>A0A3S0WHL8_9BACI</name>
<dbReference type="EMBL" id="RYYR01000005">
    <property type="protein sequence ID" value="RUL55124.1"/>
    <property type="molecule type" value="Genomic_DNA"/>
</dbReference>
<dbReference type="InterPro" id="IPR014717">
    <property type="entry name" value="Transl_elong_EF1B/ribsomal_bS6"/>
</dbReference>
<feature type="compositionally biased region" description="Acidic residues" evidence="1">
    <location>
        <begin position="140"/>
        <end position="150"/>
    </location>
</feature>
<keyword evidence="2" id="KW-0472">Membrane</keyword>
<dbReference type="AlphaFoldDB" id="A0A3S0WHL8"/>
<reference evidence="3 4" key="1">
    <citation type="submission" date="2018-12" db="EMBL/GenBank/DDBJ databases">
        <title>Lysinibacillus antri sp. nov., isolated from a cave soil.</title>
        <authorList>
            <person name="Narsing Rao M.P."/>
            <person name="Zhang H."/>
            <person name="Dong Z.-Y."/>
            <person name="Niu X.-K."/>
            <person name="Zhang K."/>
            <person name="Fang B.-Z."/>
            <person name="Kang Y.-Q."/>
            <person name="Xiao M."/>
            <person name="Li W.-J."/>
        </authorList>
    </citation>
    <scope>NUCLEOTIDE SEQUENCE [LARGE SCALE GENOMIC DNA]</scope>
    <source>
        <strain evidence="3 4">SYSU K30002</strain>
    </source>
</reference>
<keyword evidence="2" id="KW-0812">Transmembrane</keyword>
<keyword evidence="2" id="KW-1133">Transmembrane helix</keyword>
<dbReference type="RefSeq" id="WP_126657974.1">
    <property type="nucleotide sequence ID" value="NZ_RYYR01000005.1"/>
</dbReference>
<dbReference type="Proteomes" id="UP000287910">
    <property type="component" value="Unassembled WGS sequence"/>
</dbReference>
<proteinExistence type="predicted"/>
<feature type="compositionally biased region" description="Low complexity" evidence="1">
    <location>
        <begin position="130"/>
        <end position="139"/>
    </location>
</feature>
<protein>
    <submittedName>
        <fullName evidence="3">Potassium transporter</fullName>
    </submittedName>
</protein>
<gene>
    <name evidence="3" type="ORF">EK386_05190</name>
</gene>
<feature type="region of interest" description="Disordered" evidence="1">
    <location>
        <begin position="118"/>
        <end position="150"/>
    </location>
</feature>
<keyword evidence="4" id="KW-1185">Reference proteome</keyword>
<comment type="caution">
    <text evidence="3">The sequence shown here is derived from an EMBL/GenBank/DDBJ whole genome shotgun (WGS) entry which is preliminary data.</text>
</comment>
<feature type="compositionally biased region" description="Acidic residues" evidence="1">
    <location>
        <begin position="119"/>
        <end position="129"/>
    </location>
</feature>
<evidence type="ECO:0000313" key="4">
    <source>
        <dbReference type="Proteomes" id="UP000287910"/>
    </source>
</evidence>
<organism evidence="3 4">
    <name type="scientific">Lysinibacillus antri</name>
    <dbReference type="NCBI Taxonomy" id="2498145"/>
    <lineage>
        <taxon>Bacteria</taxon>
        <taxon>Bacillati</taxon>
        <taxon>Bacillota</taxon>
        <taxon>Bacilli</taxon>
        <taxon>Bacillales</taxon>
        <taxon>Bacillaceae</taxon>
        <taxon>Lysinibacillus</taxon>
    </lineage>
</organism>
<accession>A0A3S0WHL8</accession>
<feature type="transmembrane region" description="Helical" evidence="2">
    <location>
        <begin position="12"/>
        <end position="30"/>
    </location>
</feature>
<evidence type="ECO:0000256" key="1">
    <source>
        <dbReference type="SAM" id="MobiDB-lite"/>
    </source>
</evidence>